<dbReference type="GO" id="GO:0032281">
    <property type="term" value="C:AMPA glutamate receptor complex"/>
    <property type="evidence" value="ECO:0007669"/>
    <property type="project" value="TreeGrafter"/>
</dbReference>
<sequence>MALAHVLILLLAVLTVPDTFATVKRARQADNSELWTWLTTTAVTTTIPTPTPGCVSSYDGQMYGQGSTMPTGGDGCRECTCDDFWSSTVQENCRCICWCYCSPCVDEVSNGCCPTCPNGPNCNAMGTVIPAGMDVQVDGYTCRCPHASAFPAPWQLGKRSVLAGRGSRANSCDPGREAVCQPIIT</sequence>
<keyword evidence="3" id="KW-1185">Reference proteome</keyword>
<dbReference type="InterPro" id="IPR057856">
    <property type="entry name" value="VWC2L_C"/>
</dbReference>
<dbReference type="Pfam" id="PF23331">
    <property type="entry name" value="VWC2L_C"/>
    <property type="match status" value="1"/>
</dbReference>
<gene>
    <name evidence="4" type="primary">LOC109477073</name>
</gene>
<protein>
    <submittedName>
        <fullName evidence="4">Uncharacterized protein LOC109477073 isoform X2</fullName>
    </submittedName>
</protein>
<dbReference type="GeneID" id="109477073"/>
<reference evidence="4" key="1">
    <citation type="submission" date="2025-08" db="UniProtKB">
        <authorList>
            <consortium name="RefSeq"/>
        </authorList>
    </citation>
    <scope>IDENTIFICATION</scope>
    <source>
        <tissue evidence="4">Gonad</tissue>
    </source>
</reference>
<dbReference type="GO" id="GO:0005615">
    <property type="term" value="C:extracellular space"/>
    <property type="evidence" value="ECO:0007669"/>
    <property type="project" value="TreeGrafter"/>
</dbReference>
<accession>A0A6P4YWF6</accession>
<dbReference type="GO" id="GO:0030514">
    <property type="term" value="P:negative regulation of BMP signaling pathway"/>
    <property type="evidence" value="ECO:0007669"/>
    <property type="project" value="TreeGrafter"/>
</dbReference>
<evidence type="ECO:0000313" key="4">
    <source>
        <dbReference type="RefSeq" id="XP_019633675.1"/>
    </source>
</evidence>
<organism evidence="3 4">
    <name type="scientific">Branchiostoma belcheri</name>
    <name type="common">Amphioxus</name>
    <dbReference type="NCBI Taxonomy" id="7741"/>
    <lineage>
        <taxon>Eukaryota</taxon>
        <taxon>Metazoa</taxon>
        <taxon>Chordata</taxon>
        <taxon>Cephalochordata</taxon>
        <taxon>Leptocardii</taxon>
        <taxon>Amphioxiformes</taxon>
        <taxon>Branchiostomatidae</taxon>
        <taxon>Branchiostoma</taxon>
    </lineage>
</organism>
<evidence type="ECO:0000256" key="1">
    <source>
        <dbReference type="SAM" id="SignalP"/>
    </source>
</evidence>
<dbReference type="PANTHER" id="PTHR46252">
    <property type="entry name" value="BRORIN FAMILY MEMBER"/>
    <property type="match status" value="1"/>
</dbReference>
<evidence type="ECO:0000313" key="3">
    <source>
        <dbReference type="Proteomes" id="UP000515135"/>
    </source>
</evidence>
<dbReference type="RefSeq" id="XP_019633675.1">
    <property type="nucleotide sequence ID" value="XM_019778116.1"/>
</dbReference>
<feature type="chain" id="PRO_5027640586" evidence="1">
    <location>
        <begin position="22"/>
        <end position="185"/>
    </location>
</feature>
<name>A0A6P4YWF6_BRABE</name>
<dbReference type="PANTHER" id="PTHR46252:SF3">
    <property type="entry name" value="KIELIN_CHORDIN-LIKE PROTEIN"/>
    <property type="match status" value="1"/>
</dbReference>
<dbReference type="Proteomes" id="UP000515135">
    <property type="component" value="Unplaced"/>
</dbReference>
<dbReference type="GO" id="GO:0045202">
    <property type="term" value="C:synapse"/>
    <property type="evidence" value="ECO:0007669"/>
    <property type="project" value="UniProtKB-SubCell"/>
</dbReference>
<feature type="domain" description="VWC2L C-terminal" evidence="2">
    <location>
        <begin position="121"/>
        <end position="154"/>
    </location>
</feature>
<dbReference type="AlphaFoldDB" id="A0A6P4YWF6"/>
<feature type="signal peptide" evidence="1">
    <location>
        <begin position="1"/>
        <end position="21"/>
    </location>
</feature>
<proteinExistence type="predicted"/>
<keyword evidence="1" id="KW-0732">Signal</keyword>
<dbReference type="InterPro" id="IPR042979">
    <property type="entry name" value="VWC2/VWC2L"/>
</dbReference>
<evidence type="ECO:0000259" key="2">
    <source>
        <dbReference type="Pfam" id="PF23331"/>
    </source>
</evidence>